<dbReference type="Pfam" id="PF13472">
    <property type="entry name" value="Lipase_GDSL_2"/>
    <property type="match status" value="1"/>
</dbReference>
<evidence type="ECO:0000313" key="3">
    <source>
        <dbReference type="EMBL" id="SDS35855.1"/>
    </source>
</evidence>
<dbReference type="OrthoDB" id="8215557at2"/>
<dbReference type="InterPro" id="IPR036514">
    <property type="entry name" value="SGNH_hydro_sf"/>
</dbReference>
<reference evidence="4" key="1">
    <citation type="submission" date="2016-10" db="EMBL/GenBank/DDBJ databases">
        <authorList>
            <person name="Varghese N."/>
            <person name="Submissions S."/>
        </authorList>
    </citation>
    <scope>NUCLEOTIDE SEQUENCE [LARGE SCALE GENOMIC DNA]</scope>
    <source>
        <strain evidence="4">DSM 22965</strain>
    </source>
</reference>
<dbReference type="AlphaFoldDB" id="A0A1H1RJG3"/>
<keyword evidence="4" id="KW-1185">Reference proteome</keyword>
<dbReference type="EMBL" id="LT629734">
    <property type="protein sequence ID" value="SDS35855.1"/>
    <property type="molecule type" value="Genomic_DNA"/>
</dbReference>
<organism evidence="3 4">
    <name type="scientific">Agrococcus carbonis</name>
    <dbReference type="NCBI Taxonomy" id="684552"/>
    <lineage>
        <taxon>Bacteria</taxon>
        <taxon>Bacillati</taxon>
        <taxon>Actinomycetota</taxon>
        <taxon>Actinomycetes</taxon>
        <taxon>Micrococcales</taxon>
        <taxon>Microbacteriaceae</taxon>
        <taxon>Agrococcus</taxon>
    </lineage>
</organism>
<dbReference type="Proteomes" id="UP000199649">
    <property type="component" value="Chromosome I"/>
</dbReference>
<dbReference type="SUPFAM" id="SSF52266">
    <property type="entry name" value="SGNH hydrolase"/>
    <property type="match status" value="1"/>
</dbReference>
<dbReference type="PANTHER" id="PTHR30383">
    <property type="entry name" value="THIOESTERASE 1/PROTEASE 1/LYSOPHOSPHOLIPASE L1"/>
    <property type="match status" value="1"/>
</dbReference>
<sequence length="208" mass="21556">MTTPAASASPTPSATADPTGRPVAVFIGDSYTVGSGTSLEGTGFPAMLGELRGWEVVNLGISGTGYAMSRDAAWCPPGGCVAYAGVIPDAVGHDPDIVVVSGGRNDLAAGSPEQLAPAVVDFFTRLRAALPEARIVVTSPLWDAPSPPQSLIDLGVIVEREANRIGAVYLDLGQPLENRPELIAPDGLHPNEEGLRLIAERIDALLPR</sequence>
<feature type="compositionally biased region" description="Low complexity" evidence="1">
    <location>
        <begin position="1"/>
        <end position="19"/>
    </location>
</feature>
<evidence type="ECO:0000313" key="4">
    <source>
        <dbReference type="Proteomes" id="UP000199649"/>
    </source>
</evidence>
<feature type="region of interest" description="Disordered" evidence="1">
    <location>
        <begin position="1"/>
        <end position="21"/>
    </location>
</feature>
<name>A0A1H1RJG3_9MICO</name>
<accession>A0A1H1RJG3</accession>
<evidence type="ECO:0000256" key="1">
    <source>
        <dbReference type="SAM" id="MobiDB-lite"/>
    </source>
</evidence>
<dbReference type="STRING" id="684552.SAMN04489719_2137"/>
<dbReference type="CDD" id="cd00229">
    <property type="entry name" value="SGNH_hydrolase"/>
    <property type="match status" value="1"/>
</dbReference>
<feature type="domain" description="SGNH hydrolase-type esterase" evidence="2">
    <location>
        <begin position="26"/>
        <end position="196"/>
    </location>
</feature>
<dbReference type="Gene3D" id="3.40.50.1110">
    <property type="entry name" value="SGNH hydrolase"/>
    <property type="match status" value="1"/>
</dbReference>
<dbReference type="InterPro" id="IPR013830">
    <property type="entry name" value="SGNH_hydro"/>
</dbReference>
<protein>
    <submittedName>
        <fullName evidence="3">Lysophospholipase L1</fullName>
    </submittedName>
</protein>
<evidence type="ECO:0000259" key="2">
    <source>
        <dbReference type="Pfam" id="PF13472"/>
    </source>
</evidence>
<dbReference type="RefSeq" id="WP_092666991.1">
    <property type="nucleotide sequence ID" value="NZ_LT629734.1"/>
</dbReference>
<gene>
    <name evidence="3" type="ORF">SAMN04489719_2137</name>
</gene>
<proteinExistence type="predicted"/>
<dbReference type="InterPro" id="IPR051532">
    <property type="entry name" value="Ester_Hydrolysis_Enzymes"/>
</dbReference>